<dbReference type="Pfam" id="PF13843">
    <property type="entry name" value="DDE_Tnp_1_7"/>
    <property type="match status" value="1"/>
</dbReference>
<dbReference type="PANTHER" id="PTHR46599">
    <property type="entry name" value="PIGGYBAC TRANSPOSABLE ELEMENT-DERIVED PROTEIN 4"/>
    <property type="match status" value="1"/>
</dbReference>
<feature type="domain" description="PiggyBac transposable element-derived protein" evidence="1">
    <location>
        <begin position="7"/>
        <end position="333"/>
    </location>
</feature>
<organism evidence="2">
    <name type="scientific">Cuerna arida</name>
    <dbReference type="NCBI Taxonomy" id="1464854"/>
    <lineage>
        <taxon>Eukaryota</taxon>
        <taxon>Metazoa</taxon>
        <taxon>Ecdysozoa</taxon>
        <taxon>Arthropoda</taxon>
        <taxon>Hexapoda</taxon>
        <taxon>Insecta</taxon>
        <taxon>Pterygota</taxon>
        <taxon>Neoptera</taxon>
        <taxon>Paraneoptera</taxon>
        <taxon>Hemiptera</taxon>
        <taxon>Auchenorrhyncha</taxon>
        <taxon>Membracoidea</taxon>
        <taxon>Cicadellidae</taxon>
        <taxon>Cicadellinae</taxon>
        <taxon>Proconiini</taxon>
        <taxon>Cuerna</taxon>
    </lineage>
</organism>
<name>A0A1B6FHL7_9HEMI</name>
<evidence type="ECO:0000259" key="1">
    <source>
        <dbReference type="Pfam" id="PF13843"/>
    </source>
</evidence>
<evidence type="ECO:0000313" key="2">
    <source>
        <dbReference type="EMBL" id="JAS49680.1"/>
    </source>
</evidence>
<dbReference type="AlphaFoldDB" id="A0A1B6FHL7"/>
<dbReference type="InterPro" id="IPR029526">
    <property type="entry name" value="PGBD"/>
</dbReference>
<reference evidence="2" key="1">
    <citation type="submission" date="2015-11" db="EMBL/GenBank/DDBJ databases">
        <title>De novo transcriptome assembly of four potential Pierce s Disease insect vectors from Arizona vineyards.</title>
        <authorList>
            <person name="Tassone E.E."/>
        </authorList>
    </citation>
    <scope>NUCLEOTIDE SEQUENCE</scope>
</reference>
<sequence length="347" mass="40253">MNKERYGRDRDTKNTTLEELKALFGLLYYAGVLKSSHLNAEELWDDEGTGVDIFRCVMSIQRFRFLVRMLRFDDKRTRRQRIAIDKFAPFREVFEYIVNKCKENFSVGEYTTIDEMLWAFRGRCGFRQYMRNKPAKYGLKVFSLVDARTFYVLNMEMYLGKQLPGPLQDLDQRAAPVVVRLVDPIRGSNRNVTFDNWFTSFPLCAELLNTHKLTSVGTVRKNKSELPREFLDTKNRNVNSSMFGFGKNLTTLVSYVPKPRKVVLVTSTMHYNKQIDESTGDQKKPEMITFYNSTKGGVDVVDEMCGNYSVARKSNCWPLTCFFHLLDIVALNSLVVCSWNDKDVKPV</sequence>
<gene>
    <name evidence="2" type="ORF">g.37063</name>
</gene>
<dbReference type="PANTHER" id="PTHR46599:SF6">
    <property type="entry name" value="DUAL SPECIFICITY PHOSPHATASE 26"/>
    <property type="match status" value="1"/>
</dbReference>
<proteinExistence type="predicted"/>
<dbReference type="EMBL" id="GECZ01020089">
    <property type="protein sequence ID" value="JAS49680.1"/>
    <property type="molecule type" value="Transcribed_RNA"/>
</dbReference>
<protein>
    <recommendedName>
        <fullName evidence="1">PiggyBac transposable element-derived protein domain-containing protein</fullName>
    </recommendedName>
</protein>
<accession>A0A1B6FHL7</accession>